<dbReference type="InterPro" id="IPR052929">
    <property type="entry name" value="RNase_H-like_EbsB-rel"/>
</dbReference>
<proteinExistence type="predicted"/>
<feature type="domain" description="RNase H type-1" evidence="1">
    <location>
        <begin position="266"/>
        <end position="388"/>
    </location>
</feature>
<sequence>MSKWDGGLGFRELEAFNQALLAKVGDGKSIRILKDKWIPMAVTYRIQLPLKMLNAEAKVKELIRAERKEWGIELVEKVFNEHEAQTICKLPVSFSGLPDKQIWAFSKNGMYIVKSAYHFEVNRKRREKGEVSGKSSEMNLKRRAVLKIATCLVCKNMDESVCHALWSCNGASDIWACERSPVQKWQSSEKYFFDLWSDWFSKLPLDQLVVMAVVLRGIWLRRNGLVFENKFEAPNIKQGKAQETGGVQSNNCHHWKLLVGDMVKVNWDAAMKSSENKGGIGVVARDNYGEVLVSLCYPRKHVADLVIAEVFALWRAMKLCEDLHFRNVQLEGDALSVVKVVNSLEVNWEWHGQLIEDLKAILHNRGNWKVVHVKRSCNNVAHSLAKLALNASEELVWMEDHPKEVLENVVFDKQCNMINI</sequence>
<dbReference type="AlphaFoldDB" id="A0A8T1PA06"/>
<dbReference type="EMBL" id="CM031818">
    <property type="protein sequence ID" value="KAG6639485.1"/>
    <property type="molecule type" value="Genomic_DNA"/>
</dbReference>
<evidence type="ECO:0000313" key="2">
    <source>
        <dbReference type="EMBL" id="KAG6639485.1"/>
    </source>
</evidence>
<reference evidence="2" key="1">
    <citation type="submission" date="2020-12" db="EMBL/GenBank/DDBJ databases">
        <title>WGS assembly of Carya illinoinensis cv. Pawnee.</title>
        <authorList>
            <person name="Platts A."/>
            <person name="Shu S."/>
            <person name="Wright S."/>
            <person name="Barry K."/>
            <person name="Edger P."/>
            <person name="Pires J.C."/>
            <person name="Schmutz J."/>
        </authorList>
    </citation>
    <scope>NUCLEOTIDE SEQUENCE</scope>
    <source>
        <tissue evidence="2">Leaf</tissue>
    </source>
</reference>
<dbReference type="PANTHER" id="PTHR47074:SF48">
    <property type="entry name" value="POLYNUCLEOTIDYL TRANSFERASE, RIBONUCLEASE H-LIKE SUPERFAMILY PROTEIN"/>
    <property type="match status" value="1"/>
</dbReference>
<dbReference type="InterPro" id="IPR002156">
    <property type="entry name" value="RNaseH_domain"/>
</dbReference>
<organism evidence="2 3">
    <name type="scientific">Carya illinoinensis</name>
    <name type="common">Pecan</name>
    <dbReference type="NCBI Taxonomy" id="32201"/>
    <lineage>
        <taxon>Eukaryota</taxon>
        <taxon>Viridiplantae</taxon>
        <taxon>Streptophyta</taxon>
        <taxon>Embryophyta</taxon>
        <taxon>Tracheophyta</taxon>
        <taxon>Spermatophyta</taxon>
        <taxon>Magnoliopsida</taxon>
        <taxon>eudicotyledons</taxon>
        <taxon>Gunneridae</taxon>
        <taxon>Pentapetalae</taxon>
        <taxon>rosids</taxon>
        <taxon>fabids</taxon>
        <taxon>Fagales</taxon>
        <taxon>Juglandaceae</taxon>
        <taxon>Carya</taxon>
    </lineage>
</organism>
<evidence type="ECO:0000313" key="3">
    <source>
        <dbReference type="Proteomes" id="UP000811609"/>
    </source>
</evidence>
<dbReference type="Proteomes" id="UP000811609">
    <property type="component" value="Chromosome 10"/>
</dbReference>
<dbReference type="InterPro" id="IPR044730">
    <property type="entry name" value="RNase_H-like_dom_plant"/>
</dbReference>
<dbReference type="PANTHER" id="PTHR47074">
    <property type="entry name" value="BNAC02G40300D PROTEIN"/>
    <property type="match status" value="1"/>
</dbReference>
<dbReference type="GO" id="GO:0003676">
    <property type="term" value="F:nucleic acid binding"/>
    <property type="evidence" value="ECO:0007669"/>
    <property type="project" value="InterPro"/>
</dbReference>
<protein>
    <recommendedName>
        <fullName evidence="1">RNase H type-1 domain-containing protein</fullName>
    </recommendedName>
</protein>
<keyword evidence="3" id="KW-1185">Reference proteome</keyword>
<gene>
    <name evidence="2" type="ORF">CIPAW_10G104100</name>
</gene>
<accession>A0A8T1PA06</accession>
<name>A0A8T1PA06_CARIL</name>
<dbReference type="GO" id="GO:0004523">
    <property type="term" value="F:RNA-DNA hybrid ribonuclease activity"/>
    <property type="evidence" value="ECO:0007669"/>
    <property type="project" value="InterPro"/>
</dbReference>
<dbReference type="CDD" id="cd06222">
    <property type="entry name" value="RNase_H_like"/>
    <property type="match status" value="1"/>
</dbReference>
<evidence type="ECO:0000259" key="1">
    <source>
        <dbReference type="Pfam" id="PF13456"/>
    </source>
</evidence>
<comment type="caution">
    <text evidence="2">The sequence shown here is derived from an EMBL/GenBank/DDBJ whole genome shotgun (WGS) entry which is preliminary data.</text>
</comment>
<dbReference type="Pfam" id="PF13456">
    <property type="entry name" value="RVT_3"/>
    <property type="match status" value="1"/>
</dbReference>